<name>A0A6C2CCY8_9LACO</name>
<reference evidence="3 4" key="1">
    <citation type="submission" date="2019-01" db="EMBL/GenBank/DDBJ databases">
        <title>Weissella sp. nov., a novel lactic acid bacterium isolated from animal feces.</title>
        <authorList>
            <person name="Wang L.-T."/>
        </authorList>
    </citation>
    <scope>NUCLEOTIDE SEQUENCE [LARGE SCALE GENOMIC DNA]</scope>
    <source>
        <strain evidence="3 4">8H-2</strain>
    </source>
</reference>
<dbReference type="Proteomes" id="UP000371977">
    <property type="component" value="Unassembled WGS sequence"/>
</dbReference>
<proteinExistence type="predicted"/>
<feature type="coiled-coil region" evidence="1">
    <location>
        <begin position="241"/>
        <end position="311"/>
    </location>
</feature>
<evidence type="ECO:0000313" key="4">
    <source>
        <dbReference type="Proteomes" id="UP000371977"/>
    </source>
</evidence>
<protein>
    <submittedName>
        <fullName evidence="3">Uncharacterized protein</fullName>
    </submittedName>
</protein>
<organism evidence="3 4">
    <name type="scientific">Weissella muntiaci</name>
    <dbReference type="NCBI Taxonomy" id="2508881"/>
    <lineage>
        <taxon>Bacteria</taxon>
        <taxon>Bacillati</taxon>
        <taxon>Bacillota</taxon>
        <taxon>Bacilli</taxon>
        <taxon>Lactobacillales</taxon>
        <taxon>Lactobacillaceae</taxon>
        <taxon>Weissella</taxon>
    </lineage>
</organism>
<keyword evidence="2" id="KW-1133">Transmembrane helix</keyword>
<dbReference type="EMBL" id="SDGZ01000003">
    <property type="protein sequence ID" value="TYC51095.1"/>
    <property type="molecule type" value="Genomic_DNA"/>
</dbReference>
<evidence type="ECO:0000256" key="1">
    <source>
        <dbReference type="SAM" id="Coils"/>
    </source>
</evidence>
<evidence type="ECO:0000313" key="3">
    <source>
        <dbReference type="EMBL" id="TYC51095.1"/>
    </source>
</evidence>
<dbReference type="AlphaFoldDB" id="A0A6C2CCY8"/>
<keyword evidence="4" id="KW-1185">Reference proteome</keyword>
<keyword evidence="2" id="KW-0812">Transmembrane</keyword>
<comment type="caution">
    <text evidence="3">The sequence shown here is derived from an EMBL/GenBank/DDBJ whole genome shotgun (WGS) entry which is preliminary data.</text>
</comment>
<accession>A0A6C2CCY8</accession>
<keyword evidence="2" id="KW-0472">Membrane</keyword>
<keyword evidence="1" id="KW-0175">Coiled coil</keyword>
<evidence type="ECO:0000256" key="2">
    <source>
        <dbReference type="SAM" id="Phobius"/>
    </source>
</evidence>
<dbReference type="RefSeq" id="WP_148621681.1">
    <property type="nucleotide sequence ID" value="NZ_SDGZ01000003.1"/>
</dbReference>
<sequence>MQNPKLKPNAGRFAKWWYRHQVKRSNRKYDIQDKKRKWTAIRYYSMLGIAIFFVIAAHITMKSTNVQSTELNKEMSFGNDGKSAVITKRIFNPNTGTLLLKFRIDSGDSTDFTAVDLDKIKLSFDGDRYRTNDTKLMVYPTSQNTVALQYLNVKHNFQDVQVKFHDKAVNDTNVGAVSSLSSSSSSSKGLTDQDTTIIVNNDKVSIDKELQPRTQKKLAVEQVDDDIDTQNKLIIANNNAISKLNDLIKDQEKDIKLKRAQSDSLTSDEQQKLDSSIQNDQARITTLKDKISDAKDEIRNAKAQISTLNDNKSKYEHGKLDLPKPY</sequence>
<gene>
    <name evidence="3" type="ORF">ESZ50_00745</name>
</gene>
<feature type="transmembrane region" description="Helical" evidence="2">
    <location>
        <begin position="43"/>
        <end position="61"/>
    </location>
</feature>